<keyword evidence="1" id="KW-0547">Nucleotide-binding</keyword>
<sequence>MNLTSYKPATEDPECAAFLLENRDNILSFAMETLQKPHIRADYKHLIELVIIFMGENPFHPETIRFRPPIAVSSARFMARIIYCLMIHMFALTGRRIPYASAPRTDLQLAKDLASYKECAEVSKITSSVFKNHLWYLHSTTVGLAFFDEEISVEEK</sequence>
<proteinExistence type="predicted"/>
<comment type="caution">
    <text evidence="1">The sequence shown here is derived from an EMBL/GenBank/DDBJ whole genome shotgun (WGS) entry which is preliminary data.</text>
</comment>
<gene>
    <name evidence="1" type="ORF">KUF71_011820</name>
</gene>
<name>A0AAE1HKI9_9NEOP</name>
<dbReference type="EMBL" id="JAHWGI010001089">
    <property type="protein sequence ID" value="KAK3922351.1"/>
    <property type="molecule type" value="Genomic_DNA"/>
</dbReference>
<dbReference type="GO" id="GO:0004386">
    <property type="term" value="F:helicase activity"/>
    <property type="evidence" value="ECO:0007669"/>
    <property type="project" value="UniProtKB-KW"/>
</dbReference>
<keyword evidence="2" id="KW-1185">Reference proteome</keyword>
<reference evidence="1" key="1">
    <citation type="submission" date="2021-07" db="EMBL/GenBank/DDBJ databases">
        <authorList>
            <person name="Catto M.A."/>
            <person name="Jacobson A."/>
            <person name="Kennedy G."/>
            <person name="Labadie P."/>
            <person name="Hunt B.G."/>
            <person name="Srinivasan R."/>
        </authorList>
    </citation>
    <scope>NUCLEOTIDE SEQUENCE</scope>
    <source>
        <strain evidence="1">PL_HMW_Pooled</strain>
        <tissue evidence="1">Head</tissue>
    </source>
</reference>
<keyword evidence="1" id="KW-0347">Helicase</keyword>
<dbReference type="Proteomes" id="UP001219518">
    <property type="component" value="Unassembled WGS sequence"/>
</dbReference>
<dbReference type="AlphaFoldDB" id="A0AAE1HKI9"/>
<keyword evidence="1" id="KW-0067">ATP-binding</keyword>
<evidence type="ECO:0000313" key="2">
    <source>
        <dbReference type="Proteomes" id="UP001219518"/>
    </source>
</evidence>
<protein>
    <submittedName>
        <fullName evidence="1">Holliday junction ATP-dependent DNA helicase RuvB</fullName>
    </submittedName>
</protein>
<keyword evidence="1" id="KW-0378">Hydrolase</keyword>
<organism evidence="1 2">
    <name type="scientific">Frankliniella fusca</name>
    <dbReference type="NCBI Taxonomy" id="407009"/>
    <lineage>
        <taxon>Eukaryota</taxon>
        <taxon>Metazoa</taxon>
        <taxon>Ecdysozoa</taxon>
        <taxon>Arthropoda</taxon>
        <taxon>Hexapoda</taxon>
        <taxon>Insecta</taxon>
        <taxon>Pterygota</taxon>
        <taxon>Neoptera</taxon>
        <taxon>Paraneoptera</taxon>
        <taxon>Thysanoptera</taxon>
        <taxon>Terebrantia</taxon>
        <taxon>Thripoidea</taxon>
        <taxon>Thripidae</taxon>
        <taxon>Frankliniella</taxon>
    </lineage>
</organism>
<reference evidence="1" key="2">
    <citation type="journal article" date="2023" name="BMC Genomics">
        <title>Pest status, molecular evolution, and epigenetic factors derived from the genome assembly of Frankliniella fusca, a thysanopteran phytovirus vector.</title>
        <authorList>
            <person name="Catto M.A."/>
            <person name="Labadie P.E."/>
            <person name="Jacobson A.L."/>
            <person name="Kennedy G.G."/>
            <person name="Srinivasan R."/>
            <person name="Hunt B.G."/>
        </authorList>
    </citation>
    <scope>NUCLEOTIDE SEQUENCE</scope>
    <source>
        <strain evidence="1">PL_HMW_Pooled</strain>
    </source>
</reference>
<evidence type="ECO:0000313" key="1">
    <source>
        <dbReference type="EMBL" id="KAK3922351.1"/>
    </source>
</evidence>
<accession>A0AAE1HKI9</accession>